<name>A0A9P7VK54_9AGAR</name>
<keyword evidence="2" id="KW-1185">Reference proteome</keyword>
<protein>
    <submittedName>
        <fullName evidence="1">Uncharacterized protein</fullName>
    </submittedName>
</protein>
<dbReference type="GeneID" id="66112884"/>
<organism evidence="1 2">
    <name type="scientific">Guyanagaster necrorhizus</name>
    <dbReference type="NCBI Taxonomy" id="856835"/>
    <lineage>
        <taxon>Eukaryota</taxon>
        <taxon>Fungi</taxon>
        <taxon>Dikarya</taxon>
        <taxon>Basidiomycota</taxon>
        <taxon>Agaricomycotina</taxon>
        <taxon>Agaricomycetes</taxon>
        <taxon>Agaricomycetidae</taxon>
        <taxon>Agaricales</taxon>
        <taxon>Marasmiineae</taxon>
        <taxon>Physalacriaceae</taxon>
        <taxon>Guyanagaster</taxon>
    </lineage>
</organism>
<reference evidence="1" key="1">
    <citation type="submission" date="2020-11" db="EMBL/GenBank/DDBJ databases">
        <title>Adaptations for nitrogen fixation in a non-lichenized fungal sporocarp promotes dispersal by wood-feeding termites.</title>
        <authorList>
            <consortium name="DOE Joint Genome Institute"/>
            <person name="Koch R.A."/>
            <person name="Yoon G."/>
            <person name="Arayal U."/>
            <person name="Lail K."/>
            <person name="Amirebrahimi M."/>
            <person name="Labutti K."/>
            <person name="Lipzen A."/>
            <person name="Riley R."/>
            <person name="Barry K."/>
            <person name="Henrissat B."/>
            <person name="Grigoriev I.V."/>
            <person name="Herr J.R."/>
            <person name="Aime M.C."/>
        </authorList>
    </citation>
    <scope>NUCLEOTIDE SEQUENCE</scope>
    <source>
        <strain evidence="1">MCA 3950</strain>
    </source>
</reference>
<dbReference type="AlphaFoldDB" id="A0A9P7VK54"/>
<gene>
    <name evidence="1" type="ORF">BT62DRAFT_996539</name>
</gene>
<comment type="caution">
    <text evidence="1">The sequence shown here is derived from an EMBL/GenBank/DDBJ whole genome shotgun (WGS) entry which is preliminary data.</text>
</comment>
<dbReference type="RefSeq" id="XP_043036103.1">
    <property type="nucleotide sequence ID" value="XM_043190587.1"/>
</dbReference>
<dbReference type="OrthoDB" id="3227112at2759"/>
<accession>A0A9P7VK54</accession>
<evidence type="ECO:0000313" key="1">
    <source>
        <dbReference type="EMBL" id="KAG7442603.1"/>
    </source>
</evidence>
<dbReference type="EMBL" id="MU250550">
    <property type="protein sequence ID" value="KAG7442603.1"/>
    <property type="molecule type" value="Genomic_DNA"/>
</dbReference>
<evidence type="ECO:0000313" key="2">
    <source>
        <dbReference type="Proteomes" id="UP000812287"/>
    </source>
</evidence>
<dbReference type="Proteomes" id="UP000812287">
    <property type="component" value="Unassembled WGS sequence"/>
</dbReference>
<sequence>MDRDTAIEWASRLANRQLTKDNIGLPYGSRSSCVGEVLDAEFMIVTRSAVFRKGYKGMDPAKIPQFKEGLDHLEFATRLFSVLYDISRKEYVFSALEDILKTPRAQYLMLYARLIYSELQACLVMSLRKGRGSCTFNATLVLLSEVCVESK</sequence>
<proteinExistence type="predicted"/>